<dbReference type="Gene3D" id="3.10.580.10">
    <property type="entry name" value="CBS-domain"/>
    <property type="match status" value="1"/>
</dbReference>
<protein>
    <recommendedName>
        <fullName evidence="4">CBS domain-containing protein</fullName>
    </recommendedName>
</protein>
<organism evidence="5">
    <name type="scientific">Candidatus Methanophaga sp. ANME-1 ERB7</name>
    <dbReference type="NCBI Taxonomy" id="2759913"/>
    <lineage>
        <taxon>Archaea</taxon>
        <taxon>Methanobacteriati</taxon>
        <taxon>Methanobacteriota</taxon>
        <taxon>Stenosarchaea group</taxon>
        <taxon>Methanomicrobia</taxon>
        <taxon>Candidatus Methanophagales</taxon>
        <taxon>Candidatus Methanophagaceae</taxon>
        <taxon>Candidatus Methanophaga</taxon>
    </lineage>
</organism>
<dbReference type="InterPro" id="IPR046342">
    <property type="entry name" value="CBS_dom_sf"/>
</dbReference>
<dbReference type="EMBL" id="MT631627">
    <property type="protein sequence ID" value="QNO55739.1"/>
    <property type="molecule type" value="Genomic_DNA"/>
</dbReference>
<dbReference type="SUPFAM" id="SSF54631">
    <property type="entry name" value="CBS-domain pair"/>
    <property type="match status" value="1"/>
</dbReference>
<name>A0A7G9Z639_9EURY</name>
<evidence type="ECO:0000259" key="4">
    <source>
        <dbReference type="PROSITE" id="PS51371"/>
    </source>
</evidence>
<evidence type="ECO:0000313" key="6">
    <source>
        <dbReference type="EMBL" id="QNO55739.1"/>
    </source>
</evidence>
<reference evidence="5" key="1">
    <citation type="submission" date="2020-06" db="EMBL/GenBank/DDBJ databases">
        <title>Unique genomic features of the anaerobic methanotrophic archaea.</title>
        <authorList>
            <person name="Chadwick G.L."/>
            <person name="Skennerton C.T."/>
            <person name="Laso-Perez R."/>
            <person name="Leu A.O."/>
            <person name="Speth D.R."/>
            <person name="Yu H."/>
            <person name="Morgan-Lang C."/>
            <person name="Hatzenpichler R."/>
            <person name="Goudeau D."/>
            <person name="Malmstrom R."/>
            <person name="Brazelton W.J."/>
            <person name="Woyke T."/>
            <person name="Hallam S.J."/>
            <person name="Tyson G.W."/>
            <person name="Wegener G."/>
            <person name="Boetius A."/>
            <person name="Orphan V."/>
        </authorList>
    </citation>
    <scope>NUCLEOTIDE SEQUENCE</scope>
</reference>
<dbReference type="PROSITE" id="PS51371">
    <property type="entry name" value="CBS"/>
    <property type="match status" value="2"/>
</dbReference>
<proteinExistence type="predicted"/>
<feature type="domain" description="CBS" evidence="4">
    <location>
        <begin position="16"/>
        <end position="72"/>
    </location>
</feature>
<dbReference type="SMART" id="SM00116">
    <property type="entry name" value="CBS"/>
    <property type="match status" value="2"/>
</dbReference>
<evidence type="ECO:0000256" key="1">
    <source>
        <dbReference type="ARBA" id="ARBA00023122"/>
    </source>
</evidence>
<dbReference type="PANTHER" id="PTHR43080">
    <property type="entry name" value="CBS DOMAIN-CONTAINING PROTEIN CBSX3, MITOCHONDRIAL"/>
    <property type="match status" value="1"/>
</dbReference>
<keyword evidence="2" id="KW-0028">Amino-acid biosynthesis</keyword>
<evidence type="ECO:0000256" key="3">
    <source>
        <dbReference type="PROSITE-ProRule" id="PRU00703"/>
    </source>
</evidence>
<dbReference type="PANTHER" id="PTHR43080:SF2">
    <property type="entry name" value="CBS DOMAIN-CONTAINING PROTEIN"/>
    <property type="match status" value="1"/>
</dbReference>
<dbReference type="InterPro" id="IPR051257">
    <property type="entry name" value="Diverse_CBS-Domain"/>
</dbReference>
<accession>A0A7G9Z639</accession>
<sequence length="134" mass="14744">MVEMDISKEKKVREVMTRGVITVSHDTPVNEIVKILVRKDISGIAVTAPDNEAVGVISEIDIIKFMDKDWDSLTAEDVMSHFVRAIDPETTLRKAADTMKELNIHRLLVLSLSPAPGVPIGILSASDILRAIVK</sequence>
<feature type="domain" description="CBS" evidence="4">
    <location>
        <begin position="79"/>
        <end position="134"/>
    </location>
</feature>
<evidence type="ECO:0000256" key="2">
    <source>
        <dbReference type="ARBA" id="ARBA00023167"/>
    </source>
</evidence>
<dbReference type="GO" id="GO:0009086">
    <property type="term" value="P:methionine biosynthetic process"/>
    <property type="evidence" value="ECO:0007669"/>
    <property type="project" value="UniProtKB-KW"/>
</dbReference>
<dbReference type="EMBL" id="MT631626">
    <property type="protein sequence ID" value="QNO55723.1"/>
    <property type="molecule type" value="Genomic_DNA"/>
</dbReference>
<evidence type="ECO:0000313" key="5">
    <source>
        <dbReference type="EMBL" id="QNO55723.1"/>
    </source>
</evidence>
<gene>
    <name evidence="6" type="ORF">BDFDLMKG_00009</name>
    <name evidence="5" type="ORF">MNGCPPAP_00020</name>
</gene>
<dbReference type="Pfam" id="PF00571">
    <property type="entry name" value="CBS"/>
    <property type="match status" value="2"/>
</dbReference>
<keyword evidence="1 3" id="KW-0129">CBS domain</keyword>
<dbReference type="InterPro" id="IPR000644">
    <property type="entry name" value="CBS_dom"/>
</dbReference>
<dbReference type="AlphaFoldDB" id="A0A7G9Z639"/>
<keyword evidence="2" id="KW-0486">Methionine biosynthesis</keyword>